<organism evidence="1 2">
    <name type="scientific">Nostoc favosum CHAB5714</name>
    <dbReference type="NCBI Taxonomy" id="2780399"/>
    <lineage>
        <taxon>Bacteria</taxon>
        <taxon>Bacillati</taxon>
        <taxon>Cyanobacteriota</taxon>
        <taxon>Cyanophyceae</taxon>
        <taxon>Nostocales</taxon>
        <taxon>Nostocaceae</taxon>
        <taxon>Nostoc</taxon>
        <taxon>Nostoc favosum</taxon>
    </lineage>
</organism>
<evidence type="ECO:0000313" key="2">
    <source>
        <dbReference type="Proteomes" id="UP001199525"/>
    </source>
</evidence>
<name>A0ABS8IL59_9NOSO</name>
<protein>
    <recommendedName>
        <fullName evidence="3">Transposase</fullName>
    </recommendedName>
</protein>
<evidence type="ECO:0008006" key="3">
    <source>
        <dbReference type="Google" id="ProtNLM"/>
    </source>
</evidence>
<evidence type="ECO:0000313" key="1">
    <source>
        <dbReference type="EMBL" id="MCC5605033.1"/>
    </source>
</evidence>
<reference evidence="1 2" key="1">
    <citation type="journal article" date="2021" name="Microorganisms">
        <title>Genome Evolution of Filamentous Cyanobacterium Nostoc Species: From Facultative Symbiosis to Free Living.</title>
        <authorList>
            <person name="Huo D."/>
            <person name="Li H."/>
            <person name="Cai F."/>
            <person name="Guo X."/>
            <person name="Qiao Z."/>
            <person name="Wang W."/>
            <person name="Yu G."/>
            <person name="Li R."/>
        </authorList>
    </citation>
    <scope>NUCLEOTIDE SEQUENCE [LARGE SCALE GENOMIC DNA]</scope>
    <source>
        <strain evidence="1 2">CHAB 5714</strain>
    </source>
</reference>
<dbReference type="EMBL" id="JAIVFQ010000187">
    <property type="protein sequence ID" value="MCC5605033.1"/>
    <property type="molecule type" value="Genomic_DNA"/>
</dbReference>
<proteinExistence type="predicted"/>
<accession>A0ABS8IL59</accession>
<dbReference type="InterPro" id="IPR051698">
    <property type="entry name" value="Transposase_11-like"/>
</dbReference>
<comment type="caution">
    <text evidence="1">The sequence shown here is derived from an EMBL/GenBank/DDBJ whole genome shotgun (WGS) entry which is preliminary data.</text>
</comment>
<sequence length="75" mass="8580">MGIRGHWGIENRLHWVKDVIFDEDHSTIRMGNAPANVSVMRTIALNILRRNGYSSITQAQRFTSNDIDKLLSLVE</sequence>
<dbReference type="PANTHER" id="PTHR30298">
    <property type="entry name" value="H REPEAT-ASSOCIATED PREDICTED TRANSPOSASE"/>
    <property type="match status" value="1"/>
</dbReference>
<gene>
    <name evidence="1" type="ORF">LC586_39430</name>
</gene>
<keyword evidence="2" id="KW-1185">Reference proteome</keyword>
<dbReference type="Proteomes" id="UP001199525">
    <property type="component" value="Unassembled WGS sequence"/>
</dbReference>
<dbReference type="PANTHER" id="PTHR30298:SF0">
    <property type="entry name" value="PROTEIN YBFL-RELATED"/>
    <property type="match status" value="1"/>
</dbReference>